<protein>
    <submittedName>
        <fullName evidence="1">Unannotated protein</fullName>
    </submittedName>
</protein>
<evidence type="ECO:0000313" key="2">
    <source>
        <dbReference type="EMBL" id="CAB5043539.1"/>
    </source>
</evidence>
<dbReference type="EMBL" id="CAEZYI010000090">
    <property type="protein sequence ID" value="CAB4727377.1"/>
    <property type="molecule type" value="Genomic_DNA"/>
</dbReference>
<reference evidence="1" key="1">
    <citation type="submission" date="2020-05" db="EMBL/GenBank/DDBJ databases">
        <authorList>
            <person name="Chiriac C."/>
            <person name="Salcher M."/>
            <person name="Ghai R."/>
            <person name="Kavagutti S V."/>
        </authorList>
    </citation>
    <scope>NUCLEOTIDE SEQUENCE</scope>
</reference>
<accession>A0A6J6RYD3</accession>
<evidence type="ECO:0000313" key="1">
    <source>
        <dbReference type="EMBL" id="CAB4727377.1"/>
    </source>
</evidence>
<organism evidence="1">
    <name type="scientific">freshwater metagenome</name>
    <dbReference type="NCBI Taxonomy" id="449393"/>
    <lineage>
        <taxon>unclassified sequences</taxon>
        <taxon>metagenomes</taxon>
        <taxon>ecological metagenomes</taxon>
    </lineage>
</organism>
<evidence type="ECO:0000313" key="3">
    <source>
        <dbReference type="EMBL" id="CAB5077297.1"/>
    </source>
</evidence>
<dbReference type="EMBL" id="CAFBRA010000117">
    <property type="protein sequence ID" value="CAB5077297.1"/>
    <property type="molecule type" value="Genomic_DNA"/>
</dbReference>
<dbReference type="EMBL" id="CAFBQC010000076">
    <property type="protein sequence ID" value="CAB5043539.1"/>
    <property type="molecule type" value="Genomic_DNA"/>
</dbReference>
<proteinExistence type="predicted"/>
<dbReference type="AlphaFoldDB" id="A0A6J6RYD3"/>
<gene>
    <name evidence="1" type="ORF">UFOPK2662_01144</name>
    <name evidence="2" type="ORF">UFOPK4242_01161</name>
    <name evidence="3" type="ORF">UFOPK4382_01213</name>
</gene>
<name>A0A6J6RYD3_9ZZZZ</name>
<sequence length="67" mass="6982">MPTGSAPAGSVKATPDEGVPGVLTEIVPSKEFEATRVPRNTILVKSIPSRELACHIAVITTLETPTV</sequence>